<accession>A0ABV0MBE4</accession>
<dbReference type="PANTHER" id="PTHR11552:SF147">
    <property type="entry name" value="CHOLINE DEHYDROGENASE, MITOCHONDRIAL"/>
    <property type="match status" value="1"/>
</dbReference>
<evidence type="ECO:0000256" key="2">
    <source>
        <dbReference type="ARBA" id="ARBA00010790"/>
    </source>
</evidence>
<evidence type="ECO:0000256" key="3">
    <source>
        <dbReference type="ARBA" id="ARBA00022630"/>
    </source>
</evidence>
<name>A0ABV0MBE4_9HYPH</name>
<comment type="caution">
    <text evidence="8">The sequence shown here is derived from an EMBL/GenBank/DDBJ whole genome shotgun (WGS) entry which is preliminary data.</text>
</comment>
<dbReference type="Pfam" id="PF00732">
    <property type="entry name" value="GMC_oxred_N"/>
    <property type="match status" value="1"/>
</dbReference>
<dbReference type="PIRSF" id="PIRSF000137">
    <property type="entry name" value="Alcohol_oxidase"/>
    <property type="match status" value="1"/>
</dbReference>
<gene>
    <name evidence="8" type="ORF">ABK249_30405</name>
</gene>
<dbReference type="PROSITE" id="PS00623">
    <property type="entry name" value="GMC_OXRED_1"/>
    <property type="match status" value="1"/>
</dbReference>
<reference evidence="8 9" key="1">
    <citation type="submission" date="2024-05" db="EMBL/GenBank/DDBJ databases">
        <title>Neorhizobium sp. Rsf11, a plant growth promoting and heavy metal resistant PAH-degrader.</title>
        <authorList>
            <person name="Golubev S.N."/>
            <person name="Muratova A.Y."/>
            <person name="Markelova M.I."/>
        </authorList>
    </citation>
    <scope>NUCLEOTIDE SEQUENCE [LARGE SCALE GENOMIC DNA]</scope>
    <source>
        <strain evidence="8 9">Rsf11</strain>
    </source>
</reference>
<evidence type="ECO:0000313" key="9">
    <source>
        <dbReference type="Proteomes" id="UP001496627"/>
    </source>
</evidence>
<dbReference type="Gene3D" id="3.50.50.60">
    <property type="entry name" value="FAD/NAD(P)-binding domain"/>
    <property type="match status" value="1"/>
</dbReference>
<dbReference type="InterPro" id="IPR036188">
    <property type="entry name" value="FAD/NAD-bd_sf"/>
</dbReference>
<dbReference type="SUPFAM" id="SSF54373">
    <property type="entry name" value="FAD-linked reductases, C-terminal domain"/>
    <property type="match status" value="1"/>
</dbReference>
<proteinExistence type="inferred from homology"/>
<dbReference type="InterPro" id="IPR007867">
    <property type="entry name" value="GMC_OxRtase_C"/>
</dbReference>
<dbReference type="Pfam" id="PF05199">
    <property type="entry name" value="GMC_oxred_C"/>
    <property type="match status" value="1"/>
</dbReference>
<organism evidence="8 9">
    <name type="scientific">Neorhizobium phenanthreniclasticum</name>
    <dbReference type="NCBI Taxonomy" id="3157917"/>
    <lineage>
        <taxon>Bacteria</taxon>
        <taxon>Pseudomonadati</taxon>
        <taxon>Pseudomonadota</taxon>
        <taxon>Alphaproteobacteria</taxon>
        <taxon>Hyphomicrobiales</taxon>
        <taxon>Rhizobiaceae</taxon>
        <taxon>Rhizobium/Agrobacterium group</taxon>
        <taxon>Neorhizobium</taxon>
    </lineage>
</organism>
<feature type="domain" description="Glucose-methanol-choline oxidoreductase N-terminal" evidence="7">
    <location>
        <begin position="257"/>
        <end position="271"/>
    </location>
</feature>
<dbReference type="SUPFAM" id="SSF51905">
    <property type="entry name" value="FAD/NAD(P)-binding domain"/>
    <property type="match status" value="1"/>
</dbReference>
<dbReference type="InterPro" id="IPR000172">
    <property type="entry name" value="GMC_OxRdtase_N"/>
</dbReference>
<dbReference type="EMBL" id="JBEAAL010000038">
    <property type="protein sequence ID" value="MEQ1409224.1"/>
    <property type="molecule type" value="Genomic_DNA"/>
</dbReference>
<dbReference type="PANTHER" id="PTHR11552">
    <property type="entry name" value="GLUCOSE-METHANOL-CHOLINE GMC OXIDOREDUCTASE"/>
    <property type="match status" value="1"/>
</dbReference>
<protein>
    <submittedName>
        <fullName evidence="8">GMC family oxidoreductase N-terminal domain-containing protein</fullName>
    </submittedName>
</protein>
<evidence type="ECO:0000256" key="5">
    <source>
        <dbReference type="RuleBase" id="RU003968"/>
    </source>
</evidence>
<evidence type="ECO:0000256" key="1">
    <source>
        <dbReference type="ARBA" id="ARBA00001974"/>
    </source>
</evidence>
<keyword evidence="3 5" id="KW-0285">Flavoprotein</keyword>
<evidence type="ECO:0000256" key="4">
    <source>
        <dbReference type="ARBA" id="ARBA00022827"/>
    </source>
</evidence>
<dbReference type="PROSITE" id="PS00624">
    <property type="entry name" value="GMC_OXRED_2"/>
    <property type="match status" value="1"/>
</dbReference>
<feature type="domain" description="Glucose-methanol-choline oxidoreductase N-terminal" evidence="6">
    <location>
        <begin position="85"/>
        <end position="108"/>
    </location>
</feature>
<comment type="cofactor">
    <cofactor evidence="1">
        <name>FAD</name>
        <dbReference type="ChEBI" id="CHEBI:57692"/>
    </cofactor>
</comment>
<comment type="similarity">
    <text evidence="2 5">Belongs to the GMC oxidoreductase family.</text>
</comment>
<dbReference type="Gene3D" id="3.30.560.10">
    <property type="entry name" value="Glucose Oxidase, domain 3"/>
    <property type="match status" value="1"/>
</dbReference>
<sequence length="535" mass="58743">MQHAPDSFDYIIVGGGTAGCVLANRLTESGKHTVLMLEAGKAARSFWVEIPAGFSKLLTNPAFNWRFQTEPEEATGNRIISVPRGKGLGGSTLINGMIYVRGQPQDYDGWAQQGCRGWSFQEVLPYFRKLEDYDGPASSLRARGGPLPVTQVKERPLIAEAFIAGARSAGFERNVDYNGQSQDGFGYYQVNQRRGRRVSAAAAYLQPALARHNLDVRTDAHVTRILLENSRATGVVIQSGSRSIEIHARREVILTAGAAQTPQLMELSGIGDPRVLQPLGIEVQHALPGVGANYIDHFCTRMNWRVKRPVTLNEQTRGIRLGLAVTRYFAMRSGILTLGTGLVHGFVRTRPGLEGPDVQYFFMHASYANAAERKLDRLPGMTIGVTQLRPESRGTIHSKSPDPFAAPAIRPNFLATDEDRRTIVDGMKIARKIVEEAPMDGFRDKEMSPGLDCRTDEDWLNFARRDGQTIYHICGTCRMGTDENAVTDPSLKVRGVDGLRIADASIMPTMVSGNTQAAVFMIAEKAADLILQDAS</sequence>
<evidence type="ECO:0000259" key="6">
    <source>
        <dbReference type="PROSITE" id="PS00623"/>
    </source>
</evidence>
<dbReference type="InterPro" id="IPR012132">
    <property type="entry name" value="GMC_OxRdtase"/>
</dbReference>
<keyword evidence="9" id="KW-1185">Reference proteome</keyword>
<evidence type="ECO:0000259" key="7">
    <source>
        <dbReference type="PROSITE" id="PS00624"/>
    </source>
</evidence>
<evidence type="ECO:0000313" key="8">
    <source>
        <dbReference type="EMBL" id="MEQ1409224.1"/>
    </source>
</evidence>
<dbReference type="RefSeq" id="WP_037146184.1">
    <property type="nucleotide sequence ID" value="NZ_JBEAAL010000038.1"/>
</dbReference>
<dbReference type="Proteomes" id="UP001496627">
    <property type="component" value="Unassembled WGS sequence"/>
</dbReference>
<keyword evidence="4 5" id="KW-0274">FAD</keyword>